<sequence>MVDYAVPSIPVQSNFAVIGKSRQLGKADPNGQNAWMNGTTYGYWTPAQVAHMVQFEPKSTFVLDVRAIEDAELAVVDVKTKQPDPQRRRRFKTGYRQTPLPHNVVALPCLEDALYYIREIHPDEFERLLNAHYVVVHCDAGVSRSPLMMQALRNYFNPEWRSLKPDPAKKTLLTANKSQLIGLMQPGFAKFGEANSKEFAASTVALPVDEAAIKRMENAHLELTNLFEGAKKELTQHNQERGKGKVVVAYSPV</sequence>
<dbReference type="InterPro" id="IPR000387">
    <property type="entry name" value="Tyr_Pase_dom"/>
</dbReference>
<dbReference type="SUPFAM" id="SSF52799">
    <property type="entry name" value="(Phosphotyrosine protein) phosphatases II"/>
    <property type="match status" value="1"/>
</dbReference>
<dbReference type="PROSITE" id="PS00383">
    <property type="entry name" value="TYR_PHOSPHATASE_1"/>
    <property type="match status" value="1"/>
</dbReference>
<accession>A0AAN6JQR4</accession>
<dbReference type="InterPro" id="IPR016130">
    <property type="entry name" value="Tyr_Pase_AS"/>
</dbReference>
<dbReference type="Proteomes" id="UP001176517">
    <property type="component" value="Unassembled WGS sequence"/>
</dbReference>
<dbReference type="InterPro" id="IPR029021">
    <property type="entry name" value="Prot-tyrosine_phosphatase-like"/>
</dbReference>
<dbReference type="AlphaFoldDB" id="A0AAN6JQR4"/>
<keyword evidence="3" id="KW-1185">Reference proteome</keyword>
<dbReference type="PROSITE" id="PS50056">
    <property type="entry name" value="TYR_PHOSPHATASE_2"/>
    <property type="match status" value="1"/>
</dbReference>
<dbReference type="Gene3D" id="3.90.190.10">
    <property type="entry name" value="Protein tyrosine phosphatase superfamily"/>
    <property type="match status" value="1"/>
</dbReference>
<evidence type="ECO:0000313" key="2">
    <source>
        <dbReference type="EMBL" id="KAK0543654.1"/>
    </source>
</evidence>
<protein>
    <recommendedName>
        <fullName evidence="1">Tyrosine specific protein phosphatases domain-containing protein</fullName>
    </recommendedName>
</protein>
<evidence type="ECO:0000259" key="1">
    <source>
        <dbReference type="PROSITE" id="PS50056"/>
    </source>
</evidence>
<name>A0AAN6JQR4_9BASI</name>
<feature type="domain" description="Tyrosine specific protein phosphatases" evidence="1">
    <location>
        <begin position="111"/>
        <end position="149"/>
    </location>
</feature>
<reference evidence="2" key="1">
    <citation type="journal article" date="2023" name="PhytoFront">
        <title>Draft Genome Resources of Seven Strains of Tilletia horrida, Causal Agent of Kernel Smut of Rice.</title>
        <authorList>
            <person name="Khanal S."/>
            <person name="Antony Babu S."/>
            <person name="Zhou X.G."/>
        </authorList>
    </citation>
    <scope>NUCLEOTIDE SEQUENCE</scope>
    <source>
        <strain evidence="2">TX6</strain>
    </source>
</reference>
<proteinExistence type="predicted"/>
<evidence type="ECO:0000313" key="3">
    <source>
        <dbReference type="Proteomes" id="UP001176517"/>
    </source>
</evidence>
<gene>
    <name evidence="2" type="ORF">OC846_006336</name>
</gene>
<comment type="caution">
    <text evidence="2">The sequence shown here is derived from an EMBL/GenBank/DDBJ whole genome shotgun (WGS) entry which is preliminary data.</text>
</comment>
<dbReference type="EMBL" id="JAPDMZ010000339">
    <property type="protein sequence ID" value="KAK0543654.1"/>
    <property type="molecule type" value="Genomic_DNA"/>
</dbReference>
<organism evidence="2 3">
    <name type="scientific">Tilletia horrida</name>
    <dbReference type="NCBI Taxonomy" id="155126"/>
    <lineage>
        <taxon>Eukaryota</taxon>
        <taxon>Fungi</taxon>
        <taxon>Dikarya</taxon>
        <taxon>Basidiomycota</taxon>
        <taxon>Ustilaginomycotina</taxon>
        <taxon>Exobasidiomycetes</taxon>
        <taxon>Tilletiales</taxon>
        <taxon>Tilletiaceae</taxon>
        <taxon>Tilletia</taxon>
    </lineage>
</organism>